<evidence type="ECO:0000313" key="1">
    <source>
        <dbReference type="EMBL" id="MDO3639195.1"/>
    </source>
</evidence>
<proteinExistence type="predicted"/>
<sequence>MPGSTDENALAARRARRAAIRLHHPDAGGSAAALIAALSATGCTEPPPMVFATTARSRLRRLGSRLRLALRRRRFVIHDHEFIENHEGTTS</sequence>
<protein>
    <submittedName>
        <fullName evidence="1">Uncharacterized protein</fullName>
    </submittedName>
</protein>
<dbReference type="EMBL" id="JAUMSQ010000290">
    <property type="protein sequence ID" value="MDO3639195.1"/>
    <property type="molecule type" value="Genomic_DNA"/>
</dbReference>
<dbReference type="RefSeq" id="WP_302916367.1">
    <property type="nucleotide sequence ID" value="NZ_JAUMSQ010000290.1"/>
</dbReference>
<reference evidence="1" key="1">
    <citation type="submission" date="2023-07" db="EMBL/GenBank/DDBJ databases">
        <title>Mycolicibacterium sp. nov., a novel bacterial species.</title>
        <authorList>
            <person name="Cao Y."/>
        </authorList>
    </citation>
    <scope>NUCLEOTIDE SEQUENCE</scope>
    <source>
        <strain evidence="1">KC 300</strain>
    </source>
</reference>
<organism evidence="1 2">
    <name type="scientific">Mycolicibacterium arseniciresistens</name>
    <dbReference type="NCBI Taxonomy" id="3062257"/>
    <lineage>
        <taxon>Bacteria</taxon>
        <taxon>Bacillati</taxon>
        <taxon>Actinomycetota</taxon>
        <taxon>Actinomycetes</taxon>
        <taxon>Mycobacteriales</taxon>
        <taxon>Mycobacteriaceae</taxon>
        <taxon>Mycolicibacterium</taxon>
    </lineage>
</organism>
<comment type="caution">
    <text evidence="1">The sequence shown here is derived from an EMBL/GenBank/DDBJ whole genome shotgun (WGS) entry which is preliminary data.</text>
</comment>
<keyword evidence="2" id="KW-1185">Reference proteome</keyword>
<name>A0ABT8UQT9_9MYCO</name>
<evidence type="ECO:0000313" key="2">
    <source>
        <dbReference type="Proteomes" id="UP001168823"/>
    </source>
</evidence>
<gene>
    <name evidence="1" type="ORF">Q2100_25865</name>
</gene>
<dbReference type="Proteomes" id="UP001168823">
    <property type="component" value="Unassembled WGS sequence"/>
</dbReference>
<accession>A0ABT8UQT9</accession>